<feature type="compositionally biased region" description="Low complexity" evidence="1">
    <location>
        <begin position="148"/>
        <end position="159"/>
    </location>
</feature>
<feature type="compositionally biased region" description="Polar residues" evidence="1">
    <location>
        <begin position="374"/>
        <end position="389"/>
    </location>
</feature>
<feature type="compositionally biased region" description="Basic and acidic residues" evidence="1">
    <location>
        <begin position="164"/>
        <end position="179"/>
    </location>
</feature>
<keyword evidence="3" id="KW-1185">Reference proteome</keyword>
<feature type="region of interest" description="Disordered" evidence="1">
    <location>
        <begin position="577"/>
        <end position="672"/>
    </location>
</feature>
<evidence type="ECO:0000313" key="2">
    <source>
        <dbReference type="EnsemblMetazoa" id="PPA42175.1"/>
    </source>
</evidence>
<dbReference type="Proteomes" id="UP000005239">
    <property type="component" value="Unassembled WGS sequence"/>
</dbReference>
<organism evidence="2 3">
    <name type="scientific">Pristionchus pacificus</name>
    <name type="common">Parasitic nematode worm</name>
    <dbReference type="NCBI Taxonomy" id="54126"/>
    <lineage>
        <taxon>Eukaryota</taxon>
        <taxon>Metazoa</taxon>
        <taxon>Ecdysozoa</taxon>
        <taxon>Nematoda</taxon>
        <taxon>Chromadorea</taxon>
        <taxon>Rhabditida</taxon>
        <taxon>Rhabditina</taxon>
        <taxon>Diplogasteromorpha</taxon>
        <taxon>Diplogasteroidea</taxon>
        <taxon>Neodiplogasteridae</taxon>
        <taxon>Pristionchus</taxon>
    </lineage>
</organism>
<evidence type="ECO:0000313" key="3">
    <source>
        <dbReference type="Proteomes" id="UP000005239"/>
    </source>
</evidence>
<accession>A0A8R1UVZ2</accession>
<name>A0A2A6BZG5_PRIPA</name>
<reference evidence="3" key="1">
    <citation type="journal article" date="2008" name="Nat. Genet.">
        <title>The Pristionchus pacificus genome provides a unique perspective on nematode lifestyle and parasitism.</title>
        <authorList>
            <person name="Dieterich C."/>
            <person name="Clifton S.W."/>
            <person name="Schuster L.N."/>
            <person name="Chinwalla A."/>
            <person name="Delehaunty K."/>
            <person name="Dinkelacker I."/>
            <person name="Fulton L."/>
            <person name="Fulton R."/>
            <person name="Godfrey J."/>
            <person name="Minx P."/>
            <person name="Mitreva M."/>
            <person name="Roeseler W."/>
            <person name="Tian H."/>
            <person name="Witte H."/>
            <person name="Yang S.P."/>
            <person name="Wilson R.K."/>
            <person name="Sommer R.J."/>
        </authorList>
    </citation>
    <scope>NUCLEOTIDE SEQUENCE [LARGE SCALE GENOMIC DNA]</scope>
    <source>
        <strain evidence="3">PS312</strain>
    </source>
</reference>
<feature type="compositionally biased region" description="Basic and acidic residues" evidence="1">
    <location>
        <begin position="390"/>
        <end position="407"/>
    </location>
</feature>
<reference evidence="2" key="2">
    <citation type="submission" date="2022-06" db="UniProtKB">
        <authorList>
            <consortium name="EnsemblMetazoa"/>
        </authorList>
    </citation>
    <scope>IDENTIFICATION</scope>
    <source>
        <strain evidence="2">PS312</strain>
    </source>
</reference>
<dbReference type="AlphaFoldDB" id="A0A2A6BZG5"/>
<feature type="compositionally biased region" description="Polar residues" evidence="1">
    <location>
        <begin position="595"/>
        <end position="607"/>
    </location>
</feature>
<accession>A0A2A6BZG5</accession>
<feature type="region of interest" description="Disordered" evidence="1">
    <location>
        <begin position="104"/>
        <end position="189"/>
    </location>
</feature>
<feature type="region of interest" description="Disordered" evidence="1">
    <location>
        <begin position="371"/>
        <end position="415"/>
    </location>
</feature>
<dbReference type="EnsemblMetazoa" id="PPA42175.1">
    <property type="protein sequence ID" value="PPA42175.1"/>
    <property type="gene ID" value="WBGene00280544"/>
</dbReference>
<protein>
    <submittedName>
        <fullName evidence="2">Uncharacterized protein</fullName>
    </submittedName>
</protein>
<proteinExistence type="predicted"/>
<feature type="compositionally biased region" description="Pro residues" evidence="1">
    <location>
        <begin position="657"/>
        <end position="666"/>
    </location>
</feature>
<evidence type="ECO:0000256" key="1">
    <source>
        <dbReference type="SAM" id="MobiDB-lite"/>
    </source>
</evidence>
<feature type="compositionally biased region" description="Polar residues" evidence="1">
    <location>
        <begin position="180"/>
        <end position="189"/>
    </location>
</feature>
<sequence length="672" mass="76271">MENGDSAVVKLTNYEFLLWKAVDRLKKKRAAKLNEKRLIVPHQQRSHLIPPISSQIKENYWRDRHREQQPSPLEYQIPMQDNLEGLPQTFEEFHSLFDYNKYDCPSLRSRRNSESTTDSDISREGKTDEEETVESPVMSIPSHEEAVESSPPEVTSTEEVPSEESVKKNSIREESRPQDLQKNISNINHPVTSNIHRDLLVYNRHPSPSSSSLLDDTTSIHLAQSDNEGTKQDTHPIYEERDRCLVDDRETDTKSLSNDCEKENIDSNEVPAAQIRGIHTNNSQDCPSKLKKYSERADFTNESYEPPIKIPKSVDGMKIVPVLSRKPIKKSHAMRPPTADWKERQAQNIVNPSTVRKQSLNLPSRILELRAKQRGQQIGNTNSTETVSTKPRDQSDSPAKEEMRQREAQNMVNPSSTIRKQSLNLPARILELRAKQRGLEIGNPVTTEIAVDQSLNPSSTVRNLPLPSGILEARAHAKRQEEGKICSTASEEIVEIPSPMIPEKASTQPASFVTFQYKGDEIKDVIFPLDALVMDEGDPLINNFNNNDHQGPNHRQKRSTVMETPIVRKKVREFAPVVLRNAPPKQTRPIDQNPGDYNNSWNKNEQWSRPPMQLPQFPYQSRYNPPFEQAPAHPMSTAPPPNQPNSACDVISAHAHPSPPQQPFSPPANHHE</sequence>
<gene>
    <name evidence="2" type="primary">WBGene00280544</name>
</gene>